<dbReference type="EMBL" id="BEGY01000002">
    <property type="protein sequence ID" value="GAX73094.1"/>
    <property type="molecule type" value="Genomic_DNA"/>
</dbReference>
<proteinExistence type="predicted"/>
<dbReference type="AlphaFoldDB" id="A0A250WQG4"/>
<comment type="caution">
    <text evidence="1">The sequence shown here is derived from an EMBL/GenBank/DDBJ whole genome shotgun (WGS) entry which is preliminary data.</text>
</comment>
<dbReference type="Proteomes" id="UP000232323">
    <property type="component" value="Unassembled WGS sequence"/>
</dbReference>
<dbReference type="OrthoDB" id="525072at2759"/>
<protein>
    <submittedName>
        <fullName evidence="1">Uncharacterized protein</fullName>
    </submittedName>
</protein>
<keyword evidence="2" id="KW-1185">Reference proteome</keyword>
<sequence>MQPYNKDLKAPVTMEVNPSPKARVHRVEWKKVMAGDPVEINPSVGSGYRVMTVEEWANRWKRNEDFPECLSCGGGRTKEHFFTQTWCRGRKHWESETLCLDCFMFNHRTYVDPDFMTPEQWEKKHWEGVATAVTR</sequence>
<organism evidence="1 2">
    <name type="scientific">Chlamydomonas eustigma</name>
    <dbReference type="NCBI Taxonomy" id="1157962"/>
    <lineage>
        <taxon>Eukaryota</taxon>
        <taxon>Viridiplantae</taxon>
        <taxon>Chlorophyta</taxon>
        <taxon>core chlorophytes</taxon>
        <taxon>Chlorophyceae</taxon>
        <taxon>CS clade</taxon>
        <taxon>Chlamydomonadales</taxon>
        <taxon>Chlamydomonadaceae</taxon>
        <taxon>Chlamydomonas</taxon>
    </lineage>
</organism>
<evidence type="ECO:0000313" key="2">
    <source>
        <dbReference type="Proteomes" id="UP000232323"/>
    </source>
</evidence>
<evidence type="ECO:0000313" key="1">
    <source>
        <dbReference type="EMBL" id="GAX73094.1"/>
    </source>
</evidence>
<accession>A0A250WQG4</accession>
<reference evidence="1 2" key="1">
    <citation type="submission" date="2017-08" db="EMBL/GenBank/DDBJ databases">
        <title>Acidophilic green algal genome provides insights into adaptation to an acidic environment.</title>
        <authorList>
            <person name="Hirooka S."/>
            <person name="Hirose Y."/>
            <person name="Kanesaki Y."/>
            <person name="Higuchi S."/>
            <person name="Fujiwara T."/>
            <person name="Onuma R."/>
            <person name="Era A."/>
            <person name="Ohbayashi R."/>
            <person name="Uzuka A."/>
            <person name="Nozaki H."/>
            <person name="Yoshikawa H."/>
            <person name="Miyagishima S.Y."/>
        </authorList>
    </citation>
    <scope>NUCLEOTIDE SEQUENCE [LARGE SCALE GENOMIC DNA]</scope>
    <source>
        <strain evidence="1 2">NIES-2499</strain>
    </source>
</reference>
<gene>
    <name evidence="1" type="ORF">CEUSTIGMA_g547.t1</name>
</gene>
<name>A0A250WQG4_9CHLO</name>